<feature type="chain" id="PRO_5047264842" evidence="1">
    <location>
        <begin position="25"/>
        <end position="127"/>
    </location>
</feature>
<accession>A0ABW0PTR3</accession>
<feature type="signal peptide" evidence="1">
    <location>
        <begin position="1"/>
        <end position="24"/>
    </location>
</feature>
<dbReference type="EMBL" id="JBHSML010000002">
    <property type="protein sequence ID" value="MFC5515092.1"/>
    <property type="molecule type" value="Genomic_DNA"/>
</dbReference>
<evidence type="ECO:0000313" key="3">
    <source>
        <dbReference type="Proteomes" id="UP001596150"/>
    </source>
</evidence>
<name>A0ABW0PTR3_9HYPH</name>
<keyword evidence="1" id="KW-0732">Signal</keyword>
<organism evidence="2 3">
    <name type="scientific">Kaistia terrae</name>
    <dbReference type="NCBI Taxonomy" id="537017"/>
    <lineage>
        <taxon>Bacteria</taxon>
        <taxon>Pseudomonadati</taxon>
        <taxon>Pseudomonadota</taxon>
        <taxon>Alphaproteobacteria</taxon>
        <taxon>Hyphomicrobiales</taxon>
        <taxon>Kaistiaceae</taxon>
        <taxon>Kaistia</taxon>
    </lineage>
</organism>
<proteinExistence type="predicted"/>
<comment type="caution">
    <text evidence="2">The sequence shown here is derived from an EMBL/GenBank/DDBJ whole genome shotgun (WGS) entry which is preliminary data.</text>
</comment>
<dbReference type="Proteomes" id="UP001596150">
    <property type="component" value="Unassembled WGS sequence"/>
</dbReference>
<reference evidence="3" key="1">
    <citation type="journal article" date="2019" name="Int. J. Syst. Evol. Microbiol.">
        <title>The Global Catalogue of Microorganisms (GCM) 10K type strain sequencing project: providing services to taxonomists for standard genome sequencing and annotation.</title>
        <authorList>
            <consortium name="The Broad Institute Genomics Platform"/>
            <consortium name="The Broad Institute Genome Sequencing Center for Infectious Disease"/>
            <person name="Wu L."/>
            <person name="Ma J."/>
        </authorList>
    </citation>
    <scope>NUCLEOTIDE SEQUENCE [LARGE SCALE GENOMIC DNA]</scope>
    <source>
        <strain evidence="3">KACC 12633</strain>
    </source>
</reference>
<evidence type="ECO:0000256" key="1">
    <source>
        <dbReference type="SAM" id="SignalP"/>
    </source>
</evidence>
<protein>
    <submittedName>
        <fullName evidence="2">Uncharacterized protein</fullName>
    </submittedName>
</protein>
<keyword evidence="3" id="KW-1185">Reference proteome</keyword>
<gene>
    <name evidence="2" type="ORF">ACFPP9_04865</name>
</gene>
<evidence type="ECO:0000313" key="2">
    <source>
        <dbReference type="EMBL" id="MFC5515092.1"/>
    </source>
</evidence>
<dbReference type="RefSeq" id="WP_266343098.1">
    <property type="nucleotide sequence ID" value="NZ_JAPKNH010000002.1"/>
</dbReference>
<sequence length="127" mass="13350">MRNAIAATGLSAGLMLAAVLPASAQTVIDGSATGLDPALVQSIETLVTRDFKTPAEARFKSLRLSKARNAHGYCGEVAVNDKASFVPFHAIIEPEGKPSLLLLSEHGGSVEDRETATRLLTNFGCVE</sequence>